<feature type="transmembrane region" description="Helical" evidence="1">
    <location>
        <begin position="59"/>
        <end position="76"/>
    </location>
</feature>
<name>A0A3B0SCG8_9ZZZZ</name>
<feature type="transmembrane region" description="Helical" evidence="1">
    <location>
        <begin position="83"/>
        <end position="102"/>
    </location>
</feature>
<keyword evidence="1" id="KW-0472">Membrane</keyword>
<feature type="transmembrane region" description="Helical" evidence="1">
    <location>
        <begin position="108"/>
        <end position="126"/>
    </location>
</feature>
<dbReference type="AlphaFoldDB" id="A0A3B0SCG8"/>
<accession>A0A3B0SCG8</accession>
<keyword evidence="1" id="KW-1133">Transmembrane helix</keyword>
<proteinExistence type="predicted"/>
<evidence type="ECO:0000256" key="1">
    <source>
        <dbReference type="SAM" id="Phobius"/>
    </source>
</evidence>
<reference evidence="2" key="1">
    <citation type="submission" date="2018-06" db="EMBL/GenBank/DDBJ databases">
        <authorList>
            <person name="Zhirakovskaya E."/>
        </authorList>
    </citation>
    <scope>NUCLEOTIDE SEQUENCE</scope>
</reference>
<sequence>MLRSAFIAYEAFLRIDPCGKAGDQIRARAMVWFGWSFVLIQLFNMAGMTLTYGRWTGDHTVAVLVIVLLLSAVHAIRYYKNYAVYGLFVMALSVVGVLASALPGHTGINSALIPILIMTPMLNGFISGPRVALATGVAM</sequence>
<feature type="transmembrane region" description="Helical" evidence="1">
    <location>
        <begin position="30"/>
        <end position="53"/>
    </location>
</feature>
<dbReference type="EMBL" id="UOEH01000096">
    <property type="protein sequence ID" value="VAV92725.1"/>
    <property type="molecule type" value="Genomic_DNA"/>
</dbReference>
<feature type="non-terminal residue" evidence="2">
    <location>
        <position position="139"/>
    </location>
</feature>
<organism evidence="2">
    <name type="scientific">hydrothermal vent metagenome</name>
    <dbReference type="NCBI Taxonomy" id="652676"/>
    <lineage>
        <taxon>unclassified sequences</taxon>
        <taxon>metagenomes</taxon>
        <taxon>ecological metagenomes</taxon>
    </lineage>
</organism>
<evidence type="ECO:0000313" key="2">
    <source>
        <dbReference type="EMBL" id="VAV92725.1"/>
    </source>
</evidence>
<protein>
    <submittedName>
        <fullName evidence="2">Uncharacterized protein</fullName>
    </submittedName>
</protein>
<gene>
    <name evidence="2" type="ORF">MNBD_ALPHA05-1423</name>
</gene>
<keyword evidence="1" id="KW-0812">Transmembrane</keyword>